<feature type="chain" id="PRO_5006668561" evidence="2">
    <location>
        <begin position="28"/>
        <end position="691"/>
    </location>
</feature>
<keyword evidence="4" id="KW-1185">Reference proteome</keyword>
<dbReference type="EMBL" id="LJIG01001978">
    <property type="protein sequence ID" value="KRT84962.1"/>
    <property type="molecule type" value="Genomic_DNA"/>
</dbReference>
<sequence length="691" mass="78329">MLLYGSSLFQSTGFLITASLLLRGVLGRDDLPSYAEFYNTKAANAIKDVNSDVGDLVQLASSRVLKYMEADNEPEEAKQKQRYQTYEIPRETLAKFSLEGSYEDEIDALDREYSSPTVYKLDAVKVSDTQKEDPPEEYGSTSGESKARPNKSAYYVSKTKHSKPKKTPKKSTEEESYIPQYQERYYQVSKTEAPPITEAPYKNYKSYTAKPSTSTSNDKYQISASQNIGKPSDCEEVRIKSKDKKPEMKCVVCKDPKTGSKSEQCSYALSSEPEAYFITKSEKYSQPQTVVNQRYKRYAADEGKEFDPYEYFKAESQKHFSVDEGDFFKDFKFPSGYFSGDNLEKSESEVQAEKLAKEGGVCKEIKKNDMTCKVCKNEKSGGSYETCSYSSVPKEKKYAFVSEKKSDGSPEPKEKGTEEKDTKVAEKKFEPRVSETAKEEVKKDRGSFKAKLVDDNPYEVPKHFVEQTRRRDVNSNADDYQSSASDENKENRSNDEYYNKIFNKPEASEERQSSYDANNERQDVEKVLEEFAKKDRSTCKKAVKNGMTCYLCVNKDGTQHEECMYVTGKQPQSSHIAYHEVEQIKRPVKENPATAASTVREVAVQKRKRPIKKAYSNTQAAPSVKVITTTKFAPSSSSGTIVNGKFRQPRKLRRTQNYSGADPVVEETRSKSVVTQVKAPREIFADSDEAP</sequence>
<feature type="signal peptide" evidence="2">
    <location>
        <begin position="1"/>
        <end position="27"/>
    </location>
</feature>
<feature type="compositionally biased region" description="Polar residues" evidence="1">
    <location>
        <begin position="205"/>
        <end position="229"/>
    </location>
</feature>
<dbReference type="Proteomes" id="UP000051574">
    <property type="component" value="Unassembled WGS sequence"/>
</dbReference>
<name>A0A0T6BC97_9SCAR</name>
<feature type="compositionally biased region" description="Basic and acidic residues" evidence="1">
    <location>
        <begin position="124"/>
        <end position="133"/>
    </location>
</feature>
<evidence type="ECO:0000256" key="1">
    <source>
        <dbReference type="SAM" id="MobiDB-lite"/>
    </source>
</evidence>
<protein>
    <submittedName>
        <fullName evidence="3">Uncharacterized protein</fullName>
    </submittedName>
</protein>
<accession>A0A0T6BC97</accession>
<keyword evidence="2" id="KW-0732">Signal</keyword>
<dbReference type="OrthoDB" id="1734063at2759"/>
<feature type="region of interest" description="Disordered" evidence="1">
    <location>
        <begin position="401"/>
        <end position="523"/>
    </location>
</feature>
<evidence type="ECO:0000313" key="4">
    <source>
        <dbReference type="Proteomes" id="UP000051574"/>
    </source>
</evidence>
<comment type="caution">
    <text evidence="3">The sequence shown here is derived from an EMBL/GenBank/DDBJ whole genome shotgun (WGS) entry which is preliminary data.</text>
</comment>
<evidence type="ECO:0000256" key="2">
    <source>
        <dbReference type="SAM" id="SignalP"/>
    </source>
</evidence>
<feature type="region of interest" description="Disordered" evidence="1">
    <location>
        <begin position="634"/>
        <end position="663"/>
    </location>
</feature>
<feature type="compositionally biased region" description="Polar residues" evidence="1">
    <location>
        <begin position="474"/>
        <end position="485"/>
    </location>
</feature>
<dbReference type="AlphaFoldDB" id="A0A0T6BC97"/>
<feature type="compositionally biased region" description="Basic and acidic residues" evidence="1">
    <location>
        <begin position="506"/>
        <end position="523"/>
    </location>
</feature>
<evidence type="ECO:0000313" key="3">
    <source>
        <dbReference type="EMBL" id="KRT84962.1"/>
    </source>
</evidence>
<proteinExistence type="predicted"/>
<gene>
    <name evidence="3" type="ORF">AMK59_840</name>
</gene>
<feature type="region of interest" description="Disordered" evidence="1">
    <location>
        <begin position="124"/>
        <end position="235"/>
    </location>
</feature>
<feature type="non-terminal residue" evidence="3">
    <location>
        <position position="691"/>
    </location>
</feature>
<feature type="compositionally biased region" description="Basic and acidic residues" evidence="1">
    <location>
        <begin position="401"/>
        <end position="473"/>
    </location>
</feature>
<feature type="compositionally biased region" description="Basic residues" evidence="1">
    <location>
        <begin position="158"/>
        <end position="169"/>
    </location>
</feature>
<reference evidence="3 4" key="1">
    <citation type="submission" date="2015-09" db="EMBL/GenBank/DDBJ databases">
        <title>Draft genome of the scarab beetle Oryctes borbonicus.</title>
        <authorList>
            <person name="Meyer J.M."/>
            <person name="Markov G.V."/>
            <person name="Baskaran P."/>
            <person name="Herrmann M."/>
            <person name="Sommer R.J."/>
            <person name="Roedelsperger C."/>
        </authorList>
    </citation>
    <scope>NUCLEOTIDE SEQUENCE [LARGE SCALE GENOMIC DNA]</scope>
    <source>
        <strain evidence="3">OB123</strain>
        <tissue evidence="3">Whole animal</tissue>
    </source>
</reference>
<feature type="compositionally biased region" description="Basic and acidic residues" evidence="1">
    <location>
        <begin position="486"/>
        <end position="498"/>
    </location>
</feature>
<organism evidence="3 4">
    <name type="scientific">Oryctes borbonicus</name>
    <dbReference type="NCBI Taxonomy" id="1629725"/>
    <lineage>
        <taxon>Eukaryota</taxon>
        <taxon>Metazoa</taxon>
        <taxon>Ecdysozoa</taxon>
        <taxon>Arthropoda</taxon>
        <taxon>Hexapoda</taxon>
        <taxon>Insecta</taxon>
        <taxon>Pterygota</taxon>
        <taxon>Neoptera</taxon>
        <taxon>Endopterygota</taxon>
        <taxon>Coleoptera</taxon>
        <taxon>Polyphaga</taxon>
        <taxon>Scarabaeiformia</taxon>
        <taxon>Scarabaeidae</taxon>
        <taxon>Dynastinae</taxon>
        <taxon>Oryctes</taxon>
    </lineage>
</organism>